<evidence type="ECO:0000259" key="1">
    <source>
        <dbReference type="SMART" id="SM00235"/>
    </source>
</evidence>
<reference evidence="2 3" key="1">
    <citation type="submission" date="2017-03" db="EMBL/GenBank/DDBJ databases">
        <title>Whole genome sequences of fourteen strains of Bradyrhizobium canariense and one strain of Bradyrhizobium japonicum isolated from Lupinus (Papilionoideae: Genisteae) species in Algeria.</title>
        <authorList>
            <person name="Crovadore J."/>
            <person name="Chekireb D."/>
            <person name="Brachmann A."/>
            <person name="Chablais R."/>
            <person name="Cochard B."/>
            <person name="Lefort F."/>
        </authorList>
    </citation>
    <scope>NUCLEOTIDE SEQUENCE [LARGE SCALE GENOMIC DNA]</scope>
    <source>
        <strain evidence="2 3">UBMA197</strain>
    </source>
</reference>
<dbReference type="SUPFAM" id="SSF55486">
    <property type="entry name" value="Metalloproteases ('zincins'), catalytic domain"/>
    <property type="match status" value="1"/>
</dbReference>
<gene>
    <name evidence="2" type="ORF">BSZ19_03735</name>
</gene>
<proteinExistence type="predicted"/>
<name>A0A1Y2JZE2_BRAJP</name>
<dbReference type="AlphaFoldDB" id="A0A1Y2JZE2"/>
<feature type="domain" description="Peptidase metallopeptidase" evidence="1">
    <location>
        <begin position="29"/>
        <end position="179"/>
    </location>
</feature>
<dbReference type="GO" id="GO:0006508">
    <property type="term" value="P:proteolysis"/>
    <property type="evidence" value="ECO:0007669"/>
    <property type="project" value="InterPro"/>
</dbReference>
<dbReference type="GO" id="GO:0004222">
    <property type="term" value="F:metalloendopeptidase activity"/>
    <property type="evidence" value="ECO:0007669"/>
    <property type="project" value="InterPro"/>
</dbReference>
<dbReference type="Pfam" id="PF01400">
    <property type="entry name" value="Astacin"/>
    <property type="match status" value="1"/>
</dbReference>
<dbReference type="Gene3D" id="3.40.390.10">
    <property type="entry name" value="Collagenase (Catalytic Domain)"/>
    <property type="match status" value="1"/>
</dbReference>
<dbReference type="InterPro" id="IPR001506">
    <property type="entry name" value="Peptidase_M12A"/>
</dbReference>
<comment type="caution">
    <text evidence="2">The sequence shown here is derived from an EMBL/GenBank/DDBJ whole genome shotgun (WGS) entry which is preliminary data.</text>
</comment>
<accession>A0A1Y2JZE2</accession>
<dbReference type="SMART" id="SM00235">
    <property type="entry name" value="ZnMc"/>
    <property type="match status" value="1"/>
</dbReference>
<dbReference type="GO" id="GO:0008270">
    <property type="term" value="F:zinc ion binding"/>
    <property type="evidence" value="ECO:0007669"/>
    <property type="project" value="InterPro"/>
</dbReference>
<protein>
    <recommendedName>
        <fullName evidence="1">Peptidase metallopeptidase domain-containing protein</fullName>
    </recommendedName>
</protein>
<dbReference type="EMBL" id="NAFL01000189">
    <property type="protein sequence ID" value="OSJ36550.1"/>
    <property type="molecule type" value="Genomic_DNA"/>
</dbReference>
<evidence type="ECO:0000313" key="2">
    <source>
        <dbReference type="EMBL" id="OSJ36550.1"/>
    </source>
</evidence>
<dbReference type="InterPro" id="IPR006026">
    <property type="entry name" value="Peptidase_Metallo"/>
</dbReference>
<dbReference type="InterPro" id="IPR024079">
    <property type="entry name" value="MetalloPept_cat_dom_sf"/>
</dbReference>
<organism evidence="2 3">
    <name type="scientific">Bradyrhizobium japonicum</name>
    <dbReference type="NCBI Taxonomy" id="375"/>
    <lineage>
        <taxon>Bacteria</taxon>
        <taxon>Pseudomonadati</taxon>
        <taxon>Pseudomonadota</taxon>
        <taxon>Alphaproteobacteria</taxon>
        <taxon>Hyphomicrobiales</taxon>
        <taxon>Nitrobacteraceae</taxon>
        <taxon>Bradyrhizobium</taxon>
    </lineage>
</organism>
<dbReference type="RefSeq" id="WP_085398556.1">
    <property type="nucleotide sequence ID" value="NZ_NAFL01000189.1"/>
</dbReference>
<evidence type="ECO:0000313" key="3">
    <source>
        <dbReference type="Proteomes" id="UP000193335"/>
    </source>
</evidence>
<dbReference type="Proteomes" id="UP000193335">
    <property type="component" value="Unassembled WGS sequence"/>
</dbReference>
<sequence length="226" mass="25404">MADETKRWCFAWFKDKAAADGNARAALVKDSKWQKGDEIRISFLDGTDDQKALVRRFASEWVNPGMANLNFSWVPANGDIRISFKHEGSWSVIGTTCRQVPKGEPTMNFGWLTPGISDDDARGVILHEFGHALGLIHEHQNPDQPIKWNKPAVIADLSGPPNDWDEATIEHNMFETYPPNEIAGTKLDKNSIMMYPIPASWTIGGPEVGFNSKLSDEDKKFIKKQY</sequence>